<evidence type="ECO:0000256" key="5">
    <source>
        <dbReference type="ARBA" id="ARBA00049269"/>
    </source>
</evidence>
<dbReference type="GO" id="GO:0019556">
    <property type="term" value="P:L-histidine catabolic process to glutamate and formamide"/>
    <property type="evidence" value="ECO:0007669"/>
    <property type="project" value="UniProtKB-UniPathway"/>
</dbReference>
<protein>
    <recommendedName>
        <fullName evidence="2">histidine ammonia-lyase</fullName>
        <ecNumber evidence="2">4.3.1.3</ecNumber>
    </recommendedName>
</protein>
<organism evidence="6">
    <name type="scientific">hydrothermal vent metagenome</name>
    <dbReference type="NCBI Taxonomy" id="652676"/>
    <lineage>
        <taxon>unclassified sequences</taxon>
        <taxon>metagenomes</taxon>
        <taxon>ecological metagenomes</taxon>
    </lineage>
</organism>
<gene>
    <name evidence="6" type="ORF">MGWOODY_Mmi53</name>
</gene>
<dbReference type="SUPFAM" id="SSF48557">
    <property type="entry name" value="L-aspartase-like"/>
    <property type="match status" value="1"/>
</dbReference>
<dbReference type="CDD" id="cd00332">
    <property type="entry name" value="PAL-HAL"/>
    <property type="match status" value="1"/>
</dbReference>
<dbReference type="GO" id="GO:0005737">
    <property type="term" value="C:cytoplasm"/>
    <property type="evidence" value="ECO:0007669"/>
    <property type="project" value="InterPro"/>
</dbReference>
<dbReference type="InterPro" id="IPR024083">
    <property type="entry name" value="Fumarase/histidase_N"/>
</dbReference>
<proteinExistence type="predicted"/>
<comment type="pathway">
    <text evidence="1">Amino-acid degradation; L-histidine degradation into L-glutamate; N-formimidoyl-L-glutamate from L-histidine: step 1/3.</text>
</comment>
<dbReference type="AlphaFoldDB" id="A0A160VII7"/>
<dbReference type="FunFam" id="1.10.275.10:FF:000005">
    <property type="entry name" value="Histidine ammonia-lyase"/>
    <property type="match status" value="1"/>
</dbReference>
<accession>A0A160VII7</accession>
<dbReference type="InterPro" id="IPR001106">
    <property type="entry name" value="Aromatic_Lyase"/>
</dbReference>
<evidence type="ECO:0000256" key="1">
    <source>
        <dbReference type="ARBA" id="ARBA00005113"/>
    </source>
</evidence>
<dbReference type="EMBL" id="FAXC01000483">
    <property type="protein sequence ID" value="CUV10748.1"/>
    <property type="molecule type" value="Genomic_DNA"/>
</dbReference>
<evidence type="ECO:0000256" key="4">
    <source>
        <dbReference type="ARBA" id="ARBA00023239"/>
    </source>
</evidence>
<keyword evidence="4 6" id="KW-0456">Lyase</keyword>
<dbReference type="GO" id="GO:0004397">
    <property type="term" value="F:histidine ammonia-lyase activity"/>
    <property type="evidence" value="ECO:0007669"/>
    <property type="project" value="UniProtKB-EC"/>
</dbReference>
<reference evidence="6" key="1">
    <citation type="submission" date="2015-10" db="EMBL/GenBank/DDBJ databases">
        <authorList>
            <person name="Gilbert D.G."/>
        </authorList>
    </citation>
    <scope>NUCLEOTIDE SEQUENCE</scope>
</reference>
<dbReference type="Gene3D" id="1.20.200.10">
    <property type="entry name" value="Fumarase/aspartase (Central domain)"/>
    <property type="match status" value="1"/>
</dbReference>
<dbReference type="NCBIfam" id="NF006871">
    <property type="entry name" value="PRK09367.1"/>
    <property type="match status" value="1"/>
</dbReference>
<dbReference type="Pfam" id="PF00221">
    <property type="entry name" value="Lyase_aromatic"/>
    <property type="match status" value="1"/>
</dbReference>
<dbReference type="PANTHER" id="PTHR10362">
    <property type="entry name" value="HISTIDINE AMMONIA-LYASE"/>
    <property type="match status" value="1"/>
</dbReference>
<dbReference type="InterPro" id="IPR022313">
    <property type="entry name" value="Phe/His_NH3-lyase_AS"/>
</dbReference>
<dbReference type="EC" id="4.3.1.3" evidence="2"/>
<dbReference type="Gene3D" id="1.10.275.10">
    <property type="entry name" value="Fumarase/aspartase (N-terminal domain)"/>
    <property type="match status" value="1"/>
</dbReference>
<keyword evidence="3" id="KW-0369">Histidine metabolism</keyword>
<dbReference type="UniPathway" id="UPA00379">
    <property type="reaction ID" value="UER00549"/>
</dbReference>
<sequence>MGTQLISQESISWQKLAPFLDGPIRVRLSPGAKNSIRESNKVLKQILKTKRKVYGVNTGFGKLSSVSISVKDLKQLQLNLVRSHCCGIGTPLDLGVTRLMLVLKLMTYAKGYSGVRPKVAQLLVDMLNHDILPIIPRKGSVGASGDLAPLAHMARGMIGEGDVHFQDRIVPAMIALKESNLNPIVLEAKEGLSLINGTQVSVALGIRSLAEAYILLKTADISGALTTEASLSTRTVFNPKIHRLKKHKGQVQSATNVYQMLNGSEIVKSHEDCGNIQDPYSIRCIPHVHGSSREVYINAEKIIDNELNSVSDNPLIFPNGEVMNSGHFHAEPVAQALDTLSIAMAEIGAISERRINYLMKGIGDRIPMFAAVNPGLESGFMLAQVAAAALASENKTMAHPASVDSISTSAGQEDFVSMAPWAGRKCLRILNNVRAILAIELLIAANVNHRFHKKMSSGKGLVPVMSLLRRHHMLTIDDHPLSDDIETINDLIQSGKIVNSVSQYINVL</sequence>
<comment type="catalytic activity">
    <reaction evidence="5">
        <text>L-histidine = trans-urocanate + NH4(+)</text>
        <dbReference type="Rhea" id="RHEA:21232"/>
        <dbReference type="ChEBI" id="CHEBI:17771"/>
        <dbReference type="ChEBI" id="CHEBI:28938"/>
        <dbReference type="ChEBI" id="CHEBI:57595"/>
        <dbReference type="EC" id="4.3.1.3"/>
    </reaction>
</comment>
<dbReference type="InterPro" id="IPR008948">
    <property type="entry name" value="L-Aspartase-like"/>
</dbReference>
<dbReference type="PROSITE" id="PS00488">
    <property type="entry name" value="PAL_HISTIDASE"/>
    <property type="match status" value="1"/>
</dbReference>
<evidence type="ECO:0000256" key="3">
    <source>
        <dbReference type="ARBA" id="ARBA00022808"/>
    </source>
</evidence>
<name>A0A160VII7_9ZZZZ</name>
<dbReference type="GO" id="GO:0019557">
    <property type="term" value="P:L-histidine catabolic process to glutamate and formate"/>
    <property type="evidence" value="ECO:0007669"/>
    <property type="project" value="UniProtKB-UniPathway"/>
</dbReference>
<dbReference type="NCBIfam" id="TIGR01225">
    <property type="entry name" value="hutH"/>
    <property type="match status" value="1"/>
</dbReference>
<evidence type="ECO:0000313" key="6">
    <source>
        <dbReference type="EMBL" id="CUV10748.1"/>
    </source>
</evidence>
<evidence type="ECO:0000256" key="2">
    <source>
        <dbReference type="ARBA" id="ARBA00012994"/>
    </source>
</evidence>
<dbReference type="InterPro" id="IPR005921">
    <property type="entry name" value="HutH"/>
</dbReference>